<dbReference type="InterPro" id="IPR019089">
    <property type="entry name" value="Cas_GSU0054"/>
</dbReference>
<dbReference type="EMBL" id="JADPKZ010000044">
    <property type="protein sequence ID" value="MBF8378411.1"/>
    <property type="molecule type" value="Genomic_DNA"/>
</dbReference>
<dbReference type="NCBIfam" id="TIGR02165">
    <property type="entry name" value="cas5_6_GSU0054"/>
    <property type="match status" value="1"/>
</dbReference>
<reference evidence="1 2" key="1">
    <citation type="submission" date="2020-11" db="EMBL/GenBank/DDBJ databases">
        <title>Genomic insight of Alicyclobacillus mali FL 18 reveals a new arsenic-resistant strain, with potential in environmental biotechnology.</title>
        <authorList>
            <person name="Fiorentino G."/>
            <person name="Gallo G."/>
            <person name="Aulitto M."/>
        </authorList>
    </citation>
    <scope>NUCLEOTIDE SEQUENCE [LARGE SCALE GENOMIC DNA]</scope>
    <source>
        <strain evidence="1 2">FL 18</strain>
    </source>
</reference>
<name>A0ABS0F543_9BACL</name>
<comment type="caution">
    <text evidence="1">The sequence shown here is derived from an EMBL/GenBank/DDBJ whole genome shotgun (WGS) entry which is preliminary data.</text>
</comment>
<sequence>MIGIVFRLAAGAHPVPLEKLCGSQMEWPPSPWMLMRALVVAATRMRLHPSSQPPALGSLVEALSLEPPLYTLPSGIELLHREAGDHAARAVLRVARPAIFCVSWPHISLRSEELELLEQILAELPGVWSAEAWLRCEVLRELPHRVDARPVLASRAGESLDRHGMRVEWLCPLPSHVWSQASAHGSSVPEPFNLLEALARGDGIVASSAAHRVTYAVEGRSAHVSRRPRRSYRLLADRATVNAARYAIADGARPRVTDALDISEVFHQSILSRYDDREAPAPLIITGHEPNEPGAVSRRGHQHVFVLPEDLDDDGFLDHVLIYAQEPFPEGVIAALERIRTLVTPDWWPGPKRRWRVSLEELWRVPGAGERATLLPEDHLVGPARIFVSITPYLHPWHAKHGGAKFGPVEQIRKELKLRGMPEPVAITPRAAAHVAGQMVPAHKFRRLRYGKRQNIPGRWGSFWRLEFAEPVYGPIALGANCHFGMGLFAADADEVSGACSSTEDAEMT</sequence>
<dbReference type="Proteomes" id="UP000642910">
    <property type="component" value="Unassembled WGS sequence"/>
</dbReference>
<protein>
    <submittedName>
        <fullName evidence="1">Type I-U CRISPR-associated protein Cas5/Cas6</fullName>
    </submittedName>
</protein>
<proteinExistence type="predicted"/>
<organism evidence="1 2">
    <name type="scientific">Alicyclobacillus mali</name>
    <name type="common">ex Roth et al. 2021</name>
    <dbReference type="NCBI Taxonomy" id="1123961"/>
    <lineage>
        <taxon>Bacteria</taxon>
        <taxon>Bacillati</taxon>
        <taxon>Bacillota</taxon>
        <taxon>Bacilli</taxon>
        <taxon>Bacillales</taxon>
        <taxon>Alicyclobacillaceae</taxon>
        <taxon>Alicyclobacillus</taxon>
    </lineage>
</organism>
<gene>
    <name evidence="1" type="primary">cas5u6u</name>
    <name evidence="1" type="ORF">IW967_11130</name>
</gene>
<evidence type="ECO:0000313" key="2">
    <source>
        <dbReference type="Proteomes" id="UP000642910"/>
    </source>
</evidence>
<dbReference type="RefSeq" id="WP_195867893.1">
    <property type="nucleotide sequence ID" value="NZ_JADPKZ010000044.1"/>
</dbReference>
<keyword evidence="2" id="KW-1185">Reference proteome</keyword>
<accession>A0ABS0F543</accession>
<evidence type="ECO:0000313" key="1">
    <source>
        <dbReference type="EMBL" id="MBF8378411.1"/>
    </source>
</evidence>